<feature type="transmembrane region" description="Helical" evidence="2">
    <location>
        <begin position="24"/>
        <end position="45"/>
    </location>
</feature>
<accession>A0AB39BHA9</accession>
<evidence type="ECO:0008006" key="4">
    <source>
        <dbReference type="Google" id="ProtNLM"/>
    </source>
</evidence>
<feature type="transmembrane region" description="Helical" evidence="2">
    <location>
        <begin position="210"/>
        <end position="227"/>
    </location>
</feature>
<keyword evidence="2" id="KW-1133">Transmembrane helix</keyword>
<sequence>MSRARTAGSIDPAPAPRASAFRRLIASPWLWAGVLLAAALPWYLVGEGLELVPFLSGLVGGWLCGLGFVNVTFRMSPRRGATVHAVGAVVAGAVLWFSTQIWPDVAPAMPEGLRSVAFLVQMASIPAAGWIWLGLISRVTALARRPAREAPVPPGWEEDYDGSMVRFSAVPMRLRTLTLQIVALVIVGGVVCTVLLIAFDDVAMSLGPRILVIVLGAAVALPLYGLLRLRNARHTVACSVAFGAKRMRVTAAGSTLELEYAHLAELTWVTGTDYARVEVVGVRTADVVRKSLVVGVARQSPGVAPGLPTLSRRIVRTLEAAGLTPVSQRRKGTSVYRRNGVGNRQNAP</sequence>
<dbReference type="RefSeq" id="WP_368498003.1">
    <property type="nucleotide sequence ID" value="NZ_CP162511.1"/>
</dbReference>
<evidence type="ECO:0000256" key="1">
    <source>
        <dbReference type="SAM" id="MobiDB-lite"/>
    </source>
</evidence>
<name>A0AB39BHA9_9MICO</name>
<evidence type="ECO:0000256" key="2">
    <source>
        <dbReference type="SAM" id="Phobius"/>
    </source>
</evidence>
<keyword evidence="2" id="KW-0472">Membrane</keyword>
<protein>
    <recommendedName>
        <fullName evidence="4">PH domain-containing protein</fullName>
    </recommendedName>
</protein>
<reference evidence="3" key="1">
    <citation type="submission" date="2024-05" db="EMBL/GenBank/DDBJ databases">
        <title>Herbiconiux sp. A18JL235.</title>
        <authorList>
            <person name="Zhang G."/>
        </authorList>
    </citation>
    <scope>NUCLEOTIDE SEQUENCE</scope>
    <source>
        <strain evidence="3">A18JL235</strain>
    </source>
</reference>
<dbReference type="AlphaFoldDB" id="A0AB39BHA9"/>
<feature type="transmembrane region" description="Helical" evidence="2">
    <location>
        <begin position="51"/>
        <end position="73"/>
    </location>
</feature>
<organism evidence="3">
    <name type="scientific">Herbiconiux sp. A18JL235</name>
    <dbReference type="NCBI Taxonomy" id="3152363"/>
    <lineage>
        <taxon>Bacteria</taxon>
        <taxon>Bacillati</taxon>
        <taxon>Actinomycetota</taxon>
        <taxon>Actinomycetes</taxon>
        <taxon>Micrococcales</taxon>
        <taxon>Microbacteriaceae</taxon>
        <taxon>Herbiconiux</taxon>
    </lineage>
</organism>
<feature type="transmembrane region" description="Helical" evidence="2">
    <location>
        <begin position="177"/>
        <end position="198"/>
    </location>
</feature>
<gene>
    <name evidence="3" type="ORF">ABFY20_00595</name>
</gene>
<feature type="transmembrane region" description="Helical" evidence="2">
    <location>
        <begin position="115"/>
        <end position="135"/>
    </location>
</feature>
<keyword evidence="2" id="KW-0812">Transmembrane</keyword>
<dbReference type="EMBL" id="CP162511">
    <property type="protein sequence ID" value="XDI05619.1"/>
    <property type="molecule type" value="Genomic_DNA"/>
</dbReference>
<feature type="transmembrane region" description="Helical" evidence="2">
    <location>
        <begin position="85"/>
        <end position="103"/>
    </location>
</feature>
<evidence type="ECO:0000313" key="3">
    <source>
        <dbReference type="EMBL" id="XDI05619.1"/>
    </source>
</evidence>
<proteinExistence type="predicted"/>
<feature type="region of interest" description="Disordered" evidence="1">
    <location>
        <begin position="329"/>
        <end position="348"/>
    </location>
</feature>